<evidence type="ECO:0008006" key="3">
    <source>
        <dbReference type="Google" id="ProtNLM"/>
    </source>
</evidence>
<sequence>MSTPGLVLSSQAWFGVCLINDFDTEEIENLIKEKCENNGAGEEAFEAFMDQQSDLPTCLGDHINVKIFQDELEESKKRGAMDEVFGKYCRKYPEIYTCIEAVTDKLKPCLDSKEEETMNKTLQIVGTLKDFICRNDGDFLALFIAEQGVECFKSRKEQLQECVNKTIGAKNPTDLSVNSLSMFLITDKECNDFDKVGKCIVKELEMCENSTPANVAWSLFRFLKNYMPCRKNVKSSTSATTVTLFVVGFSFLFSKFL</sequence>
<evidence type="ECO:0000313" key="1">
    <source>
        <dbReference type="EMBL" id="KAJ3643497.1"/>
    </source>
</evidence>
<dbReference type="PANTHER" id="PTHR20997">
    <property type="entry name" value="EG:BACR42I17.2 PROTEIN-RELATED"/>
    <property type="match status" value="1"/>
</dbReference>
<comment type="caution">
    <text evidence="1">The sequence shown here is derived from an EMBL/GenBank/DDBJ whole genome shotgun (WGS) entry which is preliminary data.</text>
</comment>
<reference evidence="1" key="1">
    <citation type="journal article" date="2023" name="G3 (Bethesda)">
        <title>Whole genome assemblies of Zophobas morio and Tenebrio molitor.</title>
        <authorList>
            <person name="Kaur S."/>
            <person name="Stinson S.A."/>
            <person name="diCenzo G.C."/>
        </authorList>
    </citation>
    <scope>NUCLEOTIDE SEQUENCE</scope>
    <source>
        <strain evidence="1">QUZm001</strain>
    </source>
</reference>
<evidence type="ECO:0000313" key="2">
    <source>
        <dbReference type="Proteomes" id="UP001168821"/>
    </source>
</evidence>
<organism evidence="1 2">
    <name type="scientific">Zophobas morio</name>
    <dbReference type="NCBI Taxonomy" id="2755281"/>
    <lineage>
        <taxon>Eukaryota</taxon>
        <taxon>Metazoa</taxon>
        <taxon>Ecdysozoa</taxon>
        <taxon>Arthropoda</taxon>
        <taxon>Hexapoda</taxon>
        <taxon>Insecta</taxon>
        <taxon>Pterygota</taxon>
        <taxon>Neoptera</taxon>
        <taxon>Endopterygota</taxon>
        <taxon>Coleoptera</taxon>
        <taxon>Polyphaga</taxon>
        <taxon>Cucujiformia</taxon>
        <taxon>Tenebrionidae</taxon>
        <taxon>Zophobas</taxon>
    </lineage>
</organism>
<name>A0AA38HVL9_9CUCU</name>
<dbReference type="AlphaFoldDB" id="A0AA38HVL9"/>
<dbReference type="Pfam" id="PF07165">
    <property type="entry name" value="DUF1397"/>
    <property type="match status" value="1"/>
</dbReference>
<proteinExistence type="predicted"/>
<accession>A0AA38HVL9</accession>
<gene>
    <name evidence="1" type="ORF">Zmor_026204</name>
</gene>
<dbReference type="InterPro" id="IPR009832">
    <property type="entry name" value="DUF1397"/>
</dbReference>
<dbReference type="EMBL" id="JALNTZ010000008">
    <property type="protein sequence ID" value="KAJ3643497.1"/>
    <property type="molecule type" value="Genomic_DNA"/>
</dbReference>
<dbReference type="Proteomes" id="UP001168821">
    <property type="component" value="Unassembled WGS sequence"/>
</dbReference>
<dbReference type="PANTHER" id="PTHR20997:SF2">
    <property type="entry name" value="EG:BACR42I17.2 PROTEIN-RELATED"/>
    <property type="match status" value="1"/>
</dbReference>
<protein>
    <recommendedName>
        <fullName evidence="3">27 kDa hemolymph protein</fullName>
    </recommendedName>
</protein>
<keyword evidence="2" id="KW-1185">Reference proteome</keyword>